<comment type="caution">
    <text evidence="3">The sequence shown here is derived from an EMBL/GenBank/DDBJ whole genome shotgun (WGS) entry which is preliminary data.</text>
</comment>
<evidence type="ECO:0000313" key="3">
    <source>
        <dbReference type="EMBL" id="KAI9185789.1"/>
    </source>
</evidence>
<reference evidence="3" key="2">
    <citation type="submission" date="2023-02" db="EMBL/GenBank/DDBJ databases">
        <authorList>
            <person name="Swenson N.G."/>
            <person name="Wegrzyn J.L."/>
            <person name="Mcevoy S.L."/>
        </authorList>
    </citation>
    <scope>NUCLEOTIDE SEQUENCE</scope>
    <source>
        <strain evidence="3">91603</strain>
        <tissue evidence="3">Leaf</tissue>
    </source>
</reference>
<organism evidence="3 4">
    <name type="scientific">Acer negundo</name>
    <name type="common">Box elder</name>
    <dbReference type="NCBI Taxonomy" id="4023"/>
    <lineage>
        <taxon>Eukaryota</taxon>
        <taxon>Viridiplantae</taxon>
        <taxon>Streptophyta</taxon>
        <taxon>Embryophyta</taxon>
        <taxon>Tracheophyta</taxon>
        <taxon>Spermatophyta</taxon>
        <taxon>Magnoliopsida</taxon>
        <taxon>eudicotyledons</taxon>
        <taxon>Gunneridae</taxon>
        <taxon>Pentapetalae</taxon>
        <taxon>rosids</taxon>
        <taxon>malvids</taxon>
        <taxon>Sapindales</taxon>
        <taxon>Sapindaceae</taxon>
        <taxon>Hippocastanoideae</taxon>
        <taxon>Acereae</taxon>
        <taxon>Acer</taxon>
    </lineage>
</organism>
<gene>
    <name evidence="3" type="ORF">LWI28_010661</name>
</gene>
<dbReference type="EMBL" id="JAJSOW010000100">
    <property type="protein sequence ID" value="KAI9185789.1"/>
    <property type="molecule type" value="Genomic_DNA"/>
</dbReference>
<sequence length="223" mass="25136">MATPNSLIIFIINCFLIASTLLSSSPVLAKSRRPVSDSETRQKKQDCYADIESGLWGPECKSSMIATENCALQCLSPPCYELVYESDPLEEGENDYVRSQEYKYCMHKLSLGESLEGIREEYSPLSVDEYSPQSVENHSPLSVDFDPQEEDSQMSVEEYSPQLVEDDSPLLDDSNPQEEYSPLLVEDYSPQSVENYSPLSDEMSTEENTIEEYTPGTLEDDES</sequence>
<proteinExistence type="predicted"/>
<reference evidence="3" key="1">
    <citation type="journal article" date="2022" name="Plant J.">
        <title>Strategies of tolerance reflected in two North American maple genomes.</title>
        <authorList>
            <person name="McEvoy S.L."/>
            <person name="Sezen U.U."/>
            <person name="Trouern-Trend A."/>
            <person name="McMahon S.M."/>
            <person name="Schaberg P.G."/>
            <person name="Yang J."/>
            <person name="Wegrzyn J.L."/>
            <person name="Swenson N.G."/>
        </authorList>
    </citation>
    <scope>NUCLEOTIDE SEQUENCE</scope>
    <source>
        <strain evidence="3">91603</strain>
    </source>
</reference>
<protein>
    <submittedName>
        <fullName evidence="3">Uncharacterized protein</fullName>
    </submittedName>
</protein>
<dbReference type="PANTHER" id="PTHR35455:SF1">
    <property type="entry name" value="AGAP005842-PA"/>
    <property type="match status" value="1"/>
</dbReference>
<keyword evidence="2" id="KW-0732">Signal</keyword>
<keyword evidence="4" id="KW-1185">Reference proteome</keyword>
<dbReference type="Pfam" id="PF16029">
    <property type="entry name" value="DUF4787"/>
    <property type="match status" value="1"/>
</dbReference>
<evidence type="ECO:0000256" key="2">
    <source>
        <dbReference type="SAM" id="SignalP"/>
    </source>
</evidence>
<dbReference type="PANTHER" id="PTHR35455">
    <property type="entry name" value="UNNAMED PRODUCT"/>
    <property type="match status" value="1"/>
</dbReference>
<feature type="region of interest" description="Disordered" evidence="1">
    <location>
        <begin position="124"/>
        <end position="223"/>
    </location>
</feature>
<dbReference type="InterPro" id="IPR031985">
    <property type="entry name" value="DUF4787"/>
</dbReference>
<feature type="chain" id="PRO_5042248650" evidence="2">
    <location>
        <begin position="30"/>
        <end position="223"/>
    </location>
</feature>
<accession>A0AAD5J437</accession>
<feature type="compositionally biased region" description="Polar residues" evidence="1">
    <location>
        <begin position="131"/>
        <end position="140"/>
    </location>
</feature>
<evidence type="ECO:0000313" key="4">
    <source>
        <dbReference type="Proteomes" id="UP001064489"/>
    </source>
</evidence>
<feature type="compositionally biased region" description="Polar residues" evidence="1">
    <location>
        <begin position="189"/>
        <end position="198"/>
    </location>
</feature>
<evidence type="ECO:0000256" key="1">
    <source>
        <dbReference type="SAM" id="MobiDB-lite"/>
    </source>
</evidence>
<dbReference type="Proteomes" id="UP001064489">
    <property type="component" value="Chromosome 3"/>
</dbReference>
<feature type="signal peptide" evidence="2">
    <location>
        <begin position="1"/>
        <end position="29"/>
    </location>
</feature>
<name>A0AAD5J437_ACENE</name>
<dbReference type="AlphaFoldDB" id="A0AAD5J437"/>